<keyword evidence="1" id="KW-1133">Transmembrane helix</keyword>
<dbReference type="RefSeq" id="WP_092756383.1">
    <property type="nucleotide sequence ID" value="NZ_FOCG01000004.1"/>
</dbReference>
<dbReference type="AlphaFoldDB" id="A0A1H8E4K7"/>
<name>A0A1H8E4K7_9FIRM</name>
<organism evidence="2 3">
    <name type="scientific">Hydrogenoanaerobacterium saccharovorans</name>
    <dbReference type="NCBI Taxonomy" id="474960"/>
    <lineage>
        <taxon>Bacteria</taxon>
        <taxon>Bacillati</taxon>
        <taxon>Bacillota</taxon>
        <taxon>Clostridia</taxon>
        <taxon>Eubacteriales</taxon>
        <taxon>Oscillospiraceae</taxon>
        <taxon>Hydrogenoanaerobacterium</taxon>
    </lineage>
</organism>
<sequence length="200" mass="23419">MTNLKKRTTYTFTFILLFAIVVGYIFYNISCNPTELIENRYGQTKQLGLKYLKPLKEVTVSPNDTLYFYYNGNGDINCAVLKRWRSVYRLVGLCHSLPTHRNNKSKVTFSRNESDRIKKGELIEQIGQRSFYIDDKWYNFAFAYNPQLASVYWNETKASSLYTPEGTVFYSVSAENFSTDDFVCYSHNNKEIPVTIKRYL</sequence>
<dbReference type="OrthoDB" id="2083196at2"/>
<reference evidence="2 3" key="1">
    <citation type="submission" date="2016-10" db="EMBL/GenBank/DDBJ databases">
        <authorList>
            <person name="de Groot N.N."/>
        </authorList>
    </citation>
    <scope>NUCLEOTIDE SEQUENCE [LARGE SCALE GENOMIC DNA]</scope>
    <source>
        <strain evidence="2 3">CGMCC 1.5070</strain>
    </source>
</reference>
<evidence type="ECO:0000256" key="1">
    <source>
        <dbReference type="SAM" id="Phobius"/>
    </source>
</evidence>
<protein>
    <submittedName>
        <fullName evidence="2">Uncharacterized protein</fullName>
    </submittedName>
</protein>
<proteinExistence type="predicted"/>
<evidence type="ECO:0000313" key="2">
    <source>
        <dbReference type="EMBL" id="SEN13718.1"/>
    </source>
</evidence>
<keyword evidence="1" id="KW-0812">Transmembrane</keyword>
<keyword evidence="3" id="KW-1185">Reference proteome</keyword>
<feature type="transmembrane region" description="Helical" evidence="1">
    <location>
        <begin position="9"/>
        <end position="27"/>
    </location>
</feature>
<dbReference type="STRING" id="474960.SAMN05216180_2863"/>
<dbReference type="EMBL" id="FOCG01000004">
    <property type="protein sequence ID" value="SEN13718.1"/>
    <property type="molecule type" value="Genomic_DNA"/>
</dbReference>
<accession>A0A1H8E4K7</accession>
<dbReference type="Proteomes" id="UP000199158">
    <property type="component" value="Unassembled WGS sequence"/>
</dbReference>
<gene>
    <name evidence="2" type="ORF">SAMN05216180_2863</name>
</gene>
<keyword evidence="1" id="KW-0472">Membrane</keyword>
<evidence type="ECO:0000313" key="3">
    <source>
        <dbReference type="Proteomes" id="UP000199158"/>
    </source>
</evidence>